<reference evidence="3" key="1">
    <citation type="submission" date="2018-07" db="EMBL/GenBank/DDBJ databases">
        <authorList>
            <person name="Zhao J."/>
        </authorList>
    </citation>
    <scope>NUCLEOTIDE SEQUENCE [LARGE SCALE GENOMIC DNA]</scope>
    <source>
        <strain evidence="3">GSSD-12</strain>
    </source>
</reference>
<sequence length="73" mass="7733">MNNNQSDKRAPVLAWFKSSYSGTGGGECVEVALAPGSVHVRDSKSSPGPILRVAAESWGSFVYFASGREDVTL</sequence>
<dbReference type="EMBL" id="CP031194">
    <property type="protein sequence ID" value="AXG81286.1"/>
    <property type="molecule type" value="Genomic_DNA"/>
</dbReference>
<evidence type="ECO:0000313" key="3">
    <source>
        <dbReference type="Proteomes" id="UP000253868"/>
    </source>
</evidence>
<dbReference type="Proteomes" id="UP000253868">
    <property type="component" value="Chromosome"/>
</dbReference>
<proteinExistence type="predicted"/>
<protein>
    <submittedName>
        <fullName evidence="2">DUF397 domain-containing protein</fullName>
    </submittedName>
</protein>
<dbReference type="RefSeq" id="WP_114663827.1">
    <property type="nucleotide sequence ID" value="NZ_CP031194.1"/>
</dbReference>
<dbReference type="AlphaFoldDB" id="A0A345HX62"/>
<name>A0A345HX62_9ACTN</name>
<dbReference type="InterPro" id="IPR007278">
    <property type="entry name" value="DUF397"/>
</dbReference>
<feature type="domain" description="DUF397" evidence="1">
    <location>
        <begin position="13"/>
        <end position="62"/>
    </location>
</feature>
<dbReference type="Pfam" id="PF04149">
    <property type="entry name" value="DUF397"/>
    <property type="match status" value="1"/>
</dbReference>
<organism evidence="2 3">
    <name type="scientific">Streptomyces paludis</name>
    <dbReference type="NCBI Taxonomy" id="2282738"/>
    <lineage>
        <taxon>Bacteria</taxon>
        <taxon>Bacillati</taxon>
        <taxon>Actinomycetota</taxon>
        <taxon>Actinomycetes</taxon>
        <taxon>Kitasatosporales</taxon>
        <taxon>Streptomycetaceae</taxon>
        <taxon>Streptomyces</taxon>
    </lineage>
</organism>
<dbReference type="OrthoDB" id="4562195at2"/>
<gene>
    <name evidence="2" type="ORF">DVK44_30355</name>
</gene>
<evidence type="ECO:0000259" key="1">
    <source>
        <dbReference type="Pfam" id="PF04149"/>
    </source>
</evidence>
<dbReference type="KEGG" id="spad:DVK44_30355"/>
<keyword evidence="3" id="KW-1185">Reference proteome</keyword>
<accession>A0A345HX62</accession>
<evidence type="ECO:0000313" key="2">
    <source>
        <dbReference type="EMBL" id="AXG81286.1"/>
    </source>
</evidence>